<evidence type="ECO:0000313" key="1">
    <source>
        <dbReference type="EMBL" id="MEI4801991.1"/>
    </source>
</evidence>
<dbReference type="EMBL" id="JBAWSX010000006">
    <property type="protein sequence ID" value="MEI4801991.1"/>
    <property type="molecule type" value="Genomic_DNA"/>
</dbReference>
<evidence type="ECO:0008006" key="3">
    <source>
        <dbReference type="Google" id="ProtNLM"/>
    </source>
</evidence>
<sequence length="41" mass="4873">MAEKLVIDFETVASPKKKSWVEQYEERINKLRSEIALQNHI</sequence>
<dbReference type="Proteomes" id="UP001372526">
    <property type="component" value="Unassembled WGS sequence"/>
</dbReference>
<accession>A0ABU8FH26</accession>
<reference evidence="1 2" key="1">
    <citation type="submission" date="2024-01" db="EMBL/GenBank/DDBJ databases">
        <title>Seven novel Bacillus-like species.</title>
        <authorList>
            <person name="Liu G."/>
        </authorList>
    </citation>
    <scope>NUCLEOTIDE SEQUENCE [LARGE SCALE GENOMIC DNA]</scope>
    <source>
        <strain evidence="1 2">FJAT-51639</strain>
    </source>
</reference>
<evidence type="ECO:0000313" key="2">
    <source>
        <dbReference type="Proteomes" id="UP001372526"/>
    </source>
</evidence>
<organism evidence="1 2">
    <name type="scientific">Bacillus bruguierae</name>
    <dbReference type="NCBI Taxonomy" id="3127667"/>
    <lineage>
        <taxon>Bacteria</taxon>
        <taxon>Bacillati</taxon>
        <taxon>Bacillota</taxon>
        <taxon>Bacilli</taxon>
        <taxon>Bacillales</taxon>
        <taxon>Bacillaceae</taxon>
        <taxon>Bacillus</taxon>
    </lineage>
</organism>
<name>A0ABU8FH26_9BACI</name>
<gene>
    <name evidence="1" type="ORF">WAZ07_11765</name>
</gene>
<keyword evidence="2" id="KW-1185">Reference proteome</keyword>
<proteinExistence type="predicted"/>
<comment type="caution">
    <text evidence="1">The sequence shown here is derived from an EMBL/GenBank/DDBJ whole genome shotgun (WGS) entry which is preliminary data.</text>
</comment>
<dbReference type="RefSeq" id="WP_336472607.1">
    <property type="nucleotide sequence ID" value="NZ_JBAWSX010000006.1"/>
</dbReference>
<protein>
    <recommendedName>
        <fullName evidence="3">3'-5' exonuclease</fullName>
    </recommendedName>
</protein>